<dbReference type="OrthoDB" id="435881at2759"/>
<dbReference type="InterPro" id="IPR006050">
    <property type="entry name" value="DNA_photolyase_N"/>
</dbReference>
<dbReference type="NCBIfam" id="TIGR02765">
    <property type="entry name" value="crypto_DASH"/>
    <property type="match status" value="1"/>
</dbReference>
<keyword evidence="5" id="KW-0157">Chromophore</keyword>
<dbReference type="InterPro" id="IPR014729">
    <property type="entry name" value="Rossmann-like_a/b/a_fold"/>
</dbReference>
<dbReference type="SUPFAM" id="SSF52425">
    <property type="entry name" value="Cryptochrome/photolyase, N-terminal domain"/>
    <property type="match status" value="1"/>
</dbReference>
<evidence type="ECO:0000313" key="11">
    <source>
        <dbReference type="Proteomes" id="UP000002668"/>
    </source>
</evidence>
<keyword evidence="3 6" id="KW-0285">Flavoprotein</keyword>
<evidence type="ECO:0000256" key="3">
    <source>
        <dbReference type="ARBA" id="ARBA00022630"/>
    </source>
</evidence>
<dbReference type="InParanoid" id="E4ZNI6"/>
<feature type="site" description="Electron transfer via tryptophanyl radical" evidence="7">
    <location>
        <position position="729"/>
    </location>
</feature>
<dbReference type="AlphaFoldDB" id="E4ZNI6"/>
<dbReference type="eggNOG" id="KOG0133">
    <property type="taxonomic scope" value="Eukaryota"/>
</dbReference>
<proteinExistence type="inferred from homology"/>
<feature type="region of interest" description="Disordered" evidence="8">
    <location>
        <begin position="913"/>
        <end position="989"/>
    </location>
</feature>
<evidence type="ECO:0000313" key="10">
    <source>
        <dbReference type="EMBL" id="CBX93045.1"/>
    </source>
</evidence>
<dbReference type="InterPro" id="IPR002081">
    <property type="entry name" value="Cryptochrome/DNA_photolyase_1"/>
</dbReference>
<dbReference type="GO" id="GO:0071949">
    <property type="term" value="F:FAD binding"/>
    <property type="evidence" value="ECO:0007669"/>
    <property type="project" value="TreeGrafter"/>
</dbReference>
<dbReference type="InterPro" id="IPR036155">
    <property type="entry name" value="Crypto/Photolyase_N_sf"/>
</dbReference>
<feature type="region of interest" description="Disordered" evidence="8">
    <location>
        <begin position="719"/>
        <end position="740"/>
    </location>
</feature>
<dbReference type="EMBL" id="FP929105">
    <property type="protein sequence ID" value="CBX93045.1"/>
    <property type="molecule type" value="Genomic_DNA"/>
</dbReference>
<reference evidence="11" key="1">
    <citation type="journal article" date="2011" name="Nat. Commun.">
        <title>Effector diversification within compartments of the Leptosphaeria maculans genome affected by Repeat-Induced Point mutations.</title>
        <authorList>
            <person name="Rouxel T."/>
            <person name="Grandaubert J."/>
            <person name="Hane J.K."/>
            <person name="Hoede C."/>
            <person name="van de Wouw A.P."/>
            <person name="Couloux A."/>
            <person name="Dominguez V."/>
            <person name="Anthouard V."/>
            <person name="Bally P."/>
            <person name="Bourras S."/>
            <person name="Cozijnsen A.J."/>
            <person name="Ciuffetti L.M."/>
            <person name="Degrave A."/>
            <person name="Dilmaghani A."/>
            <person name="Duret L."/>
            <person name="Fudal I."/>
            <person name="Goodwin S.B."/>
            <person name="Gout L."/>
            <person name="Glaser N."/>
            <person name="Linglin J."/>
            <person name="Kema G.H.J."/>
            <person name="Lapalu N."/>
            <person name="Lawrence C.B."/>
            <person name="May K."/>
            <person name="Meyer M."/>
            <person name="Ollivier B."/>
            <person name="Poulain J."/>
            <person name="Schoch C.L."/>
            <person name="Simon A."/>
            <person name="Spatafora J.W."/>
            <person name="Stachowiak A."/>
            <person name="Turgeon B.G."/>
            <person name="Tyler B.M."/>
            <person name="Vincent D."/>
            <person name="Weissenbach J."/>
            <person name="Amselem J."/>
            <person name="Quesneville H."/>
            <person name="Oliver R.P."/>
            <person name="Wincker P."/>
            <person name="Balesdent M.-H."/>
            <person name="Howlett B.J."/>
        </authorList>
    </citation>
    <scope>NUCLEOTIDE SEQUENCE [LARGE SCALE GENOMIC DNA]</scope>
    <source>
        <strain evidence="11">JN3 / isolate v23.1.3 / race Av1-4-5-6-7-8</strain>
    </source>
</reference>
<dbReference type="PROSITE" id="PS51645">
    <property type="entry name" value="PHR_CRY_ALPHA_BETA"/>
    <property type="match status" value="1"/>
</dbReference>
<dbReference type="PRINTS" id="PR00147">
    <property type="entry name" value="DNAPHOTLYASE"/>
</dbReference>
<comment type="cofactor">
    <cofactor evidence="1">
        <name>(6R)-5,10-methylene-5,6,7,8-tetrahydrofolate</name>
        <dbReference type="ChEBI" id="CHEBI:15636"/>
    </cofactor>
</comment>
<comment type="cofactor">
    <cofactor evidence="6">
        <name>FAD</name>
        <dbReference type="ChEBI" id="CHEBI:57692"/>
    </cofactor>
    <text evidence="6">Binds 1 FAD per subunit.</text>
</comment>
<evidence type="ECO:0000256" key="2">
    <source>
        <dbReference type="ARBA" id="ARBA00005862"/>
    </source>
</evidence>
<dbReference type="Pfam" id="PF00875">
    <property type="entry name" value="DNA_photolyase"/>
    <property type="match status" value="1"/>
</dbReference>
<keyword evidence="4 6" id="KW-0274">FAD</keyword>
<dbReference type="PANTHER" id="PTHR11455">
    <property type="entry name" value="CRYPTOCHROME"/>
    <property type="match status" value="1"/>
</dbReference>
<dbReference type="Gene3D" id="1.10.579.10">
    <property type="entry name" value="DNA Cyclobutane Dipyrimidine Photolyase, subunit A, domain 3"/>
    <property type="match status" value="1"/>
</dbReference>
<dbReference type="Gene3D" id="3.40.50.620">
    <property type="entry name" value="HUPs"/>
    <property type="match status" value="1"/>
</dbReference>
<evidence type="ECO:0000256" key="8">
    <source>
        <dbReference type="SAM" id="MobiDB-lite"/>
    </source>
</evidence>
<feature type="binding site" evidence="6">
    <location>
        <begin position="638"/>
        <end position="642"/>
    </location>
    <ligand>
        <name>FAD</name>
        <dbReference type="ChEBI" id="CHEBI:57692"/>
    </ligand>
</feature>
<feature type="region of interest" description="Disordered" evidence="8">
    <location>
        <begin position="339"/>
        <end position="359"/>
    </location>
</feature>
<name>E4ZNI6_LEPMJ</name>
<feature type="compositionally biased region" description="Gly residues" evidence="8">
    <location>
        <begin position="929"/>
        <end position="945"/>
    </location>
</feature>
<protein>
    <recommendedName>
        <fullName evidence="9">Photolyase/cryptochrome alpha/beta domain-containing protein</fullName>
    </recommendedName>
</protein>
<dbReference type="VEuPathDB" id="FungiDB:LEMA_P039460.1"/>
<organism evidence="11">
    <name type="scientific">Leptosphaeria maculans (strain JN3 / isolate v23.1.3 / race Av1-4-5-6-7-8)</name>
    <name type="common">Blackleg fungus</name>
    <name type="synonym">Phoma lingam</name>
    <dbReference type="NCBI Taxonomy" id="985895"/>
    <lineage>
        <taxon>Eukaryota</taxon>
        <taxon>Fungi</taxon>
        <taxon>Dikarya</taxon>
        <taxon>Ascomycota</taxon>
        <taxon>Pezizomycotina</taxon>
        <taxon>Dothideomycetes</taxon>
        <taxon>Pleosporomycetidae</taxon>
        <taxon>Pleosporales</taxon>
        <taxon>Pleosporineae</taxon>
        <taxon>Leptosphaeriaceae</taxon>
        <taxon>Plenodomus</taxon>
        <taxon>Plenodomus lingam/Leptosphaeria maculans species complex</taxon>
    </lineage>
</organism>
<dbReference type="STRING" id="985895.E4ZNI6"/>
<dbReference type="SUPFAM" id="SSF48173">
    <property type="entry name" value="Cryptochrome/photolyase FAD-binding domain"/>
    <property type="match status" value="1"/>
</dbReference>
<feature type="compositionally biased region" description="Basic and acidic residues" evidence="8">
    <location>
        <begin position="349"/>
        <end position="359"/>
    </location>
</feature>
<feature type="site" description="Electron transfer via tryptophanyl radical" evidence="7">
    <location>
        <position position="818"/>
    </location>
</feature>
<evidence type="ECO:0000256" key="1">
    <source>
        <dbReference type="ARBA" id="ARBA00001932"/>
    </source>
</evidence>
<dbReference type="PANTHER" id="PTHR11455:SF22">
    <property type="entry name" value="CRYPTOCHROME DASH"/>
    <property type="match status" value="1"/>
</dbReference>
<dbReference type="Proteomes" id="UP000002668">
    <property type="component" value="Genome"/>
</dbReference>
<feature type="domain" description="Photolyase/cryptochrome alpha/beta" evidence="9">
    <location>
        <begin position="307"/>
        <end position="504"/>
    </location>
</feature>
<dbReference type="GO" id="GO:0003904">
    <property type="term" value="F:deoxyribodipyrimidine photo-lyase activity"/>
    <property type="evidence" value="ECO:0007669"/>
    <property type="project" value="TreeGrafter"/>
</dbReference>
<feature type="site" description="Electron transfer via tryptophanyl radical" evidence="7">
    <location>
        <position position="795"/>
    </location>
</feature>
<feature type="binding site" evidence="6">
    <location>
        <begin position="808"/>
        <end position="810"/>
    </location>
    <ligand>
        <name>FAD</name>
        <dbReference type="ChEBI" id="CHEBI:57692"/>
    </ligand>
</feature>
<dbReference type="GO" id="GO:0003684">
    <property type="term" value="F:damaged DNA binding"/>
    <property type="evidence" value="ECO:0007669"/>
    <property type="project" value="TreeGrafter"/>
</dbReference>
<comment type="similarity">
    <text evidence="2">Belongs to the DNA photolyase class-1 family.</text>
</comment>
<feature type="binding site" evidence="6">
    <location>
        <position position="625"/>
    </location>
    <ligand>
        <name>FAD</name>
        <dbReference type="ChEBI" id="CHEBI:57692"/>
    </ligand>
</feature>
<evidence type="ECO:0000256" key="7">
    <source>
        <dbReference type="PIRSR" id="PIRSR602081-2"/>
    </source>
</evidence>
<evidence type="ECO:0000256" key="4">
    <source>
        <dbReference type="ARBA" id="ARBA00022827"/>
    </source>
</evidence>
<sequence length="989" mass="110766">MKSDLFGKATGRRIRHEATRRCADERTAEELPNDLCKHILQSVVMTPAAYNSRDETFFVPGAGSVRAVCRLGRICAIAAILADGLATIDKSYNQSISCKDWAREMLLQKVAVAFFVILSKWAKSKTVFAQYRYAATSDPSPAPDSLAYYPRSFIAGFRARRGPERPLEIEKGSVRLRVSIPSTYMAYGTDLWHAHGIESAKWGPAPRVPARLNRTRLPSALLVDAYRDQISVAARLSIRFARPASVGQGRRPGRHLGTWRSMYIVVVLCSWPLCNTTCNILLCSSCHSCNFTTSGEKHSTMAVEKPRILLYILRRDVRLSDNPVFHAASQQTRLNTAAAAKAANPSPQSDRRGRDDSLTSEHASTDFTHLLPVYVFPANQVEISGFLSSPSDKNPYPEARSQVAKIWRTGPHRIRFMAEGAWDLKRKLESLKCGSGLEMRVGAIPDVVSNILEWYSKQEDSKGKVTGVWMTDDDGTEEKSDEKTLKSLTEKHRVDFKVYRDEKYYVDDRDLSYKNISELPNVYTSYRKALEPLRDRPRNEFPAPTQLPPLPEHIPPQQRPFTIPDNLDALLQALSSPLEKDPTYTLSEPPKYPTDVQSAHPFAGGETSALNRVSHLISSGAMSSYKETRNGMLGLDFSTKLSAFLAQGHLTARHVHWAMFDFEEGRGPGKDVKGYGQGENAGTAAVRFELLWRDYMRLCMRKFGDRMFHLYGIQNQDAKDGNRPQMKKWKKLDGSGGAGDDPKQTLEAFTRFRSGRTGVGLIDASNRELFVTGYTSNRARQNVASFLASHLNIDWRIGAEWYECFLTDYDCASNWGNWQYVAGVGNDPRQGRVFNPVKQAFDYDPKGEYIKAWVPELRGIKLTRTVGNGKEEVDQQRLMNLFQAWRLSDWEKNNLGLKGVEWVEQPLTKIQFTVGRGRGGQGDNRPRRGGGGGPAWRGRGRGGSSQGPSQNYGHGSHGYGQGQDRNYSQGGYNHCHTRHEQGPTIVSSG</sequence>
<dbReference type="Gene3D" id="1.25.40.80">
    <property type="match status" value="1"/>
</dbReference>
<gene>
    <name evidence="10" type="ORF">LEMA_P039460.1</name>
</gene>
<evidence type="ECO:0000256" key="5">
    <source>
        <dbReference type="ARBA" id="ARBA00022991"/>
    </source>
</evidence>
<accession>E4ZNI6</accession>
<dbReference type="InterPro" id="IPR014133">
    <property type="entry name" value="Cry_DASH"/>
</dbReference>
<dbReference type="GO" id="GO:0000719">
    <property type="term" value="P:photoreactive repair"/>
    <property type="evidence" value="ECO:0007669"/>
    <property type="project" value="TreeGrafter"/>
</dbReference>
<evidence type="ECO:0000256" key="6">
    <source>
        <dbReference type="PIRSR" id="PIRSR602081-1"/>
    </source>
</evidence>
<dbReference type="HOGENOM" id="CLU_010348_6_1_1"/>
<dbReference type="InterPro" id="IPR036134">
    <property type="entry name" value="Crypto/Photolyase_FAD-like_sf"/>
</dbReference>
<dbReference type="InterPro" id="IPR005101">
    <property type="entry name" value="Cryptochr/Photolyase_FAD-bd"/>
</dbReference>
<evidence type="ECO:0000259" key="9">
    <source>
        <dbReference type="PROSITE" id="PS51645"/>
    </source>
</evidence>
<dbReference type="Pfam" id="PF03441">
    <property type="entry name" value="FAD_binding_7"/>
    <property type="match status" value="1"/>
</dbReference>
<keyword evidence="11" id="KW-1185">Reference proteome</keyword>